<dbReference type="EMBL" id="CP064939">
    <property type="protein sequence ID" value="QPH39464.1"/>
    <property type="molecule type" value="Genomic_DNA"/>
</dbReference>
<dbReference type="AlphaFoldDB" id="A0A7S9KZ11"/>
<evidence type="ECO:0000313" key="2">
    <source>
        <dbReference type="EMBL" id="QPH39464.1"/>
    </source>
</evidence>
<gene>
    <name evidence="2" type="ORF">IZT61_20880</name>
</gene>
<keyword evidence="3" id="KW-1185">Reference proteome</keyword>
<accession>A0A7S9KZ11</accession>
<reference evidence="2 3" key="1">
    <citation type="submission" date="2020-11" db="EMBL/GenBank/DDBJ databases">
        <title>Pedobacter endophytica, an endophytic bacteria isolated form Carex pumila.</title>
        <authorList>
            <person name="Peng Y."/>
            <person name="Jiang L."/>
            <person name="Lee J."/>
        </authorList>
    </citation>
    <scope>NUCLEOTIDE SEQUENCE [LARGE SCALE GENOMIC DNA]</scope>
    <source>
        <strain evidence="2 3">JBR3-12</strain>
    </source>
</reference>
<feature type="region of interest" description="Disordered" evidence="1">
    <location>
        <begin position="37"/>
        <end position="60"/>
    </location>
</feature>
<proteinExistence type="predicted"/>
<dbReference type="Proteomes" id="UP000594759">
    <property type="component" value="Chromosome"/>
</dbReference>
<evidence type="ECO:0000256" key="1">
    <source>
        <dbReference type="SAM" id="MobiDB-lite"/>
    </source>
</evidence>
<dbReference type="Gene3D" id="6.10.250.330">
    <property type="match status" value="1"/>
</dbReference>
<dbReference type="KEGG" id="pex:IZT61_20880"/>
<dbReference type="RefSeq" id="WP_196098931.1">
    <property type="nucleotide sequence ID" value="NZ_CP064939.1"/>
</dbReference>
<feature type="compositionally biased region" description="Basic and acidic residues" evidence="1">
    <location>
        <begin position="37"/>
        <end position="46"/>
    </location>
</feature>
<dbReference type="Pfam" id="PF10884">
    <property type="entry name" value="DUF2683"/>
    <property type="match status" value="1"/>
</dbReference>
<dbReference type="InterPro" id="IPR020271">
    <property type="entry name" value="Uncharacterised_MJ1172"/>
</dbReference>
<feature type="compositionally biased region" description="Polar residues" evidence="1">
    <location>
        <begin position="47"/>
        <end position="60"/>
    </location>
</feature>
<evidence type="ECO:0000313" key="3">
    <source>
        <dbReference type="Proteomes" id="UP000594759"/>
    </source>
</evidence>
<name>A0A7S9KZ11_9SPHI</name>
<organism evidence="2 3">
    <name type="scientific">Pedobacter endophyticus</name>
    <dbReference type="NCBI Taxonomy" id="2789740"/>
    <lineage>
        <taxon>Bacteria</taxon>
        <taxon>Pseudomonadati</taxon>
        <taxon>Bacteroidota</taxon>
        <taxon>Sphingobacteriia</taxon>
        <taxon>Sphingobacteriales</taxon>
        <taxon>Sphingobacteriaceae</taxon>
        <taxon>Pedobacter</taxon>
    </lineage>
</organism>
<protein>
    <submittedName>
        <fullName evidence="2">Uncharacterized protein</fullName>
    </submittedName>
</protein>
<sequence length="68" mass="7655">METLIVQPKNRKQLSAIRALLKALDVSFKEAKEDETAYLSRSEDNKQALNKSIKQAESGQTVKVDVFC</sequence>